<evidence type="ECO:0000256" key="1">
    <source>
        <dbReference type="SAM" id="Phobius"/>
    </source>
</evidence>
<proteinExistence type="predicted"/>
<accession>A0A081B934</accession>
<sequence length="94" mass="10495">MSLTDFIQAAAIYAVIWWLVLFAVLPWGVRSQGEMGQTVPGTEDGAPVRPLLLRKVIATTIAAAVIYLAVHWLLYYSGMTLDDIPFFPKFEPVR</sequence>
<dbReference type="EMBL" id="BBIO01000004">
    <property type="protein sequence ID" value="GAK44552.1"/>
    <property type="molecule type" value="Genomic_DNA"/>
</dbReference>
<comment type="caution">
    <text evidence="2">The sequence shown here is derived from an EMBL/GenBank/DDBJ whole genome shotgun (WGS) entry which is preliminary data.</text>
</comment>
<dbReference type="InterPro" id="IPR009935">
    <property type="entry name" value="DUF1467"/>
</dbReference>
<dbReference type="Proteomes" id="UP000028702">
    <property type="component" value="Unassembled WGS sequence"/>
</dbReference>
<dbReference type="eggNOG" id="COG5454">
    <property type="taxonomic scope" value="Bacteria"/>
</dbReference>
<dbReference type="Pfam" id="PF07330">
    <property type="entry name" value="DUF1467"/>
    <property type="match status" value="1"/>
</dbReference>
<keyword evidence="1" id="KW-0812">Transmembrane</keyword>
<gene>
    <name evidence="2" type="ORF">M2A_1051</name>
</gene>
<dbReference type="AlphaFoldDB" id="A0A081B934"/>
<evidence type="ECO:0000313" key="3">
    <source>
        <dbReference type="Proteomes" id="UP000028702"/>
    </source>
</evidence>
<keyword evidence="3" id="KW-1185">Reference proteome</keyword>
<keyword evidence="1" id="KW-1133">Transmembrane helix</keyword>
<organism evidence="2 3">
    <name type="scientific">Tepidicaulis marinus</name>
    <dbReference type="NCBI Taxonomy" id="1333998"/>
    <lineage>
        <taxon>Bacteria</taxon>
        <taxon>Pseudomonadati</taxon>
        <taxon>Pseudomonadota</taxon>
        <taxon>Alphaproteobacteria</taxon>
        <taxon>Hyphomicrobiales</taxon>
        <taxon>Parvibaculaceae</taxon>
        <taxon>Tepidicaulis</taxon>
    </lineage>
</organism>
<feature type="transmembrane region" description="Helical" evidence="1">
    <location>
        <begin position="56"/>
        <end position="75"/>
    </location>
</feature>
<dbReference type="STRING" id="1333998.M2A_1051"/>
<feature type="transmembrane region" description="Helical" evidence="1">
    <location>
        <begin position="6"/>
        <end position="25"/>
    </location>
</feature>
<dbReference type="RefSeq" id="WP_045444000.1">
    <property type="nucleotide sequence ID" value="NZ_BBIO01000004.1"/>
</dbReference>
<protein>
    <submittedName>
        <fullName evidence="2">Conserved protein</fullName>
    </submittedName>
</protein>
<keyword evidence="1" id="KW-0472">Membrane</keyword>
<name>A0A081B934_9HYPH</name>
<reference evidence="2 3" key="1">
    <citation type="submission" date="2014-07" db="EMBL/GenBank/DDBJ databases">
        <title>Tepidicaulis marinum gen. nov., sp. nov., a novel marine bacterium denitrifying nitrate to nitrous oxide strictly under microaerobic conditions.</title>
        <authorList>
            <person name="Takeuchi M."/>
            <person name="Yamagishi T."/>
            <person name="Kamagata Y."/>
            <person name="Oshima K."/>
            <person name="Hattori M."/>
            <person name="Katayama T."/>
            <person name="Hanada S."/>
            <person name="Tamaki H."/>
            <person name="Marumo K."/>
            <person name="Maeda H."/>
            <person name="Nedachi M."/>
            <person name="Iwasaki W."/>
            <person name="Suwa Y."/>
            <person name="Sakata S."/>
        </authorList>
    </citation>
    <scope>NUCLEOTIDE SEQUENCE [LARGE SCALE GENOMIC DNA]</scope>
    <source>
        <strain evidence="2 3">MA2</strain>
    </source>
</reference>
<evidence type="ECO:0000313" key="2">
    <source>
        <dbReference type="EMBL" id="GAK44552.1"/>
    </source>
</evidence>